<proteinExistence type="predicted"/>
<dbReference type="InterPro" id="IPR011256">
    <property type="entry name" value="Reg_factor_effector_dom_sf"/>
</dbReference>
<keyword evidence="1" id="KW-0805">Transcription regulation</keyword>
<evidence type="ECO:0000256" key="2">
    <source>
        <dbReference type="ARBA" id="ARBA00023125"/>
    </source>
</evidence>
<feature type="domain" description="HTH araC/xylS-type" evidence="4">
    <location>
        <begin position="7"/>
        <end position="105"/>
    </location>
</feature>
<dbReference type="InterPro" id="IPR020449">
    <property type="entry name" value="Tscrpt_reg_AraC-type_HTH"/>
</dbReference>
<dbReference type="PROSITE" id="PS01124">
    <property type="entry name" value="HTH_ARAC_FAMILY_2"/>
    <property type="match status" value="1"/>
</dbReference>
<comment type="caution">
    <text evidence="5">The sequence shown here is derived from an EMBL/GenBank/DDBJ whole genome shotgun (WGS) entry which is preliminary data.</text>
</comment>
<dbReference type="InterPro" id="IPR050908">
    <property type="entry name" value="SmbC-like"/>
</dbReference>
<evidence type="ECO:0000313" key="6">
    <source>
        <dbReference type="Proteomes" id="UP000286246"/>
    </source>
</evidence>
<gene>
    <name evidence="5" type="ORF">DFQ12_0513</name>
</gene>
<dbReference type="Pfam" id="PF06445">
    <property type="entry name" value="GyrI-like"/>
    <property type="match status" value="1"/>
</dbReference>
<dbReference type="PANTHER" id="PTHR40055">
    <property type="entry name" value="TRANSCRIPTIONAL REGULATOR YGIV-RELATED"/>
    <property type="match status" value="1"/>
</dbReference>
<keyword evidence="2" id="KW-0238">DNA-binding</keyword>
<evidence type="ECO:0000313" key="5">
    <source>
        <dbReference type="EMBL" id="RKE55677.1"/>
    </source>
</evidence>
<dbReference type="Proteomes" id="UP000286246">
    <property type="component" value="Unassembled WGS sequence"/>
</dbReference>
<dbReference type="InterPro" id="IPR029442">
    <property type="entry name" value="GyrI-like"/>
</dbReference>
<evidence type="ECO:0000259" key="4">
    <source>
        <dbReference type="PROSITE" id="PS01124"/>
    </source>
</evidence>
<dbReference type="InterPro" id="IPR018060">
    <property type="entry name" value="HTH_AraC"/>
</dbReference>
<dbReference type="Pfam" id="PF12833">
    <property type="entry name" value="HTH_18"/>
    <property type="match status" value="1"/>
</dbReference>
<evidence type="ECO:0000256" key="1">
    <source>
        <dbReference type="ARBA" id="ARBA00023015"/>
    </source>
</evidence>
<evidence type="ECO:0000256" key="3">
    <source>
        <dbReference type="ARBA" id="ARBA00023163"/>
    </source>
</evidence>
<keyword evidence="6" id="KW-1185">Reference proteome</keyword>
<protein>
    <submittedName>
        <fullName evidence="5">AraC family transcriptional regulator</fullName>
    </submittedName>
</protein>
<dbReference type="SUPFAM" id="SSF46689">
    <property type="entry name" value="Homeodomain-like"/>
    <property type="match status" value="2"/>
</dbReference>
<dbReference type="PANTHER" id="PTHR40055:SF1">
    <property type="entry name" value="TRANSCRIPTIONAL REGULATOR YGIV-RELATED"/>
    <property type="match status" value="1"/>
</dbReference>
<dbReference type="InterPro" id="IPR009057">
    <property type="entry name" value="Homeodomain-like_sf"/>
</dbReference>
<dbReference type="GO" id="GO:0003700">
    <property type="term" value="F:DNA-binding transcription factor activity"/>
    <property type="evidence" value="ECO:0007669"/>
    <property type="project" value="InterPro"/>
</dbReference>
<dbReference type="RefSeq" id="WP_120257439.1">
    <property type="nucleotide sequence ID" value="NZ_RAPY01000001.1"/>
</dbReference>
<dbReference type="SUPFAM" id="SSF55136">
    <property type="entry name" value="Probable bacterial effector-binding domain"/>
    <property type="match status" value="1"/>
</dbReference>
<dbReference type="EMBL" id="RAPY01000001">
    <property type="protein sequence ID" value="RKE55677.1"/>
    <property type="molecule type" value="Genomic_DNA"/>
</dbReference>
<accession>A0A420BG66</accession>
<dbReference type="SMART" id="SM00342">
    <property type="entry name" value="HTH_ARAC"/>
    <property type="match status" value="1"/>
</dbReference>
<organism evidence="5 6">
    <name type="scientific">Sphingobacterium detergens</name>
    <dbReference type="NCBI Taxonomy" id="1145106"/>
    <lineage>
        <taxon>Bacteria</taxon>
        <taxon>Pseudomonadati</taxon>
        <taxon>Bacteroidota</taxon>
        <taxon>Sphingobacteriia</taxon>
        <taxon>Sphingobacteriales</taxon>
        <taxon>Sphingobacteriaceae</taxon>
        <taxon>Sphingobacterium</taxon>
    </lineage>
</organism>
<dbReference type="SMART" id="SM00871">
    <property type="entry name" value="AraC_E_bind"/>
    <property type="match status" value="1"/>
</dbReference>
<dbReference type="PRINTS" id="PR00032">
    <property type="entry name" value="HTHARAC"/>
</dbReference>
<keyword evidence="3" id="KW-0804">Transcription</keyword>
<dbReference type="Gene3D" id="1.10.10.60">
    <property type="entry name" value="Homeodomain-like"/>
    <property type="match status" value="2"/>
</dbReference>
<reference evidence="5 6" key="1">
    <citation type="submission" date="2018-09" db="EMBL/GenBank/DDBJ databases">
        <title>Genomic Encyclopedia of Type Strains, Phase III (KMG-III): the genomes of soil and plant-associated and newly described type strains.</title>
        <authorList>
            <person name="Whitman W."/>
        </authorList>
    </citation>
    <scope>NUCLEOTIDE SEQUENCE [LARGE SCALE GENOMIC DNA]</scope>
    <source>
        <strain evidence="5 6">CECT 7938</strain>
    </source>
</reference>
<name>A0A420BG66_SPHD1</name>
<dbReference type="GO" id="GO:0043565">
    <property type="term" value="F:sequence-specific DNA binding"/>
    <property type="evidence" value="ECO:0007669"/>
    <property type="project" value="InterPro"/>
</dbReference>
<dbReference type="AlphaFoldDB" id="A0A420BG66"/>
<sequence>MSLARIQQIIRYIEEHYNEDLSIERLEQLSNYSYRNTQRIFKGIFNESIGAFQKRLKLENAYKKLIYTDESISTIAYAVGFDSLQSFSKSFKKQFGHSPSGARDEKTSIFQDFIAGLAVEHQSLHHDIVFLRAQQVFSIGIHTEQYRNREIDQLWADIDTLVAADFSAHYYGIIVDQPLITDRLKCRYEACVDQDPASLLFFPRYIMGGRYLRYIHKGDYHGIMDTYRRIYKESLLQGAYAFDNDPILEHYVKNETNTAHVNDYVTEILIPLQKK</sequence>
<dbReference type="Gene3D" id="3.20.80.10">
    <property type="entry name" value="Regulatory factor, effector binding domain"/>
    <property type="match status" value="1"/>
</dbReference>
<dbReference type="InterPro" id="IPR010499">
    <property type="entry name" value="AraC_E-bd"/>
</dbReference>
<dbReference type="OrthoDB" id="9804543at2"/>